<evidence type="ECO:0000313" key="14">
    <source>
        <dbReference type="Proteomes" id="UP000021369"/>
    </source>
</evidence>
<evidence type="ECO:0000256" key="5">
    <source>
        <dbReference type="ARBA" id="ARBA00022485"/>
    </source>
</evidence>
<dbReference type="InterPro" id="IPR012837">
    <property type="entry name" value="NrdG"/>
</dbReference>
<dbReference type="GO" id="GO:0043365">
    <property type="term" value="F:[formate-C-acetyltransferase]-activating enzyme activity"/>
    <property type="evidence" value="ECO:0007669"/>
    <property type="project" value="InterPro"/>
</dbReference>
<name>A0A011VRF2_RUMAL</name>
<evidence type="ECO:0000256" key="4">
    <source>
        <dbReference type="ARBA" id="ARBA00014281"/>
    </source>
</evidence>
<keyword evidence="14" id="KW-1185">Reference proteome</keyword>
<dbReference type="SUPFAM" id="SSF102114">
    <property type="entry name" value="Radical SAM enzymes"/>
    <property type="match status" value="1"/>
</dbReference>
<dbReference type="InterPro" id="IPR058240">
    <property type="entry name" value="rSAM_sf"/>
</dbReference>
<dbReference type="EC" id="1.97.1.-" evidence="12"/>
<evidence type="ECO:0000256" key="6">
    <source>
        <dbReference type="ARBA" id="ARBA00022691"/>
    </source>
</evidence>
<dbReference type="OrthoDB" id="9782387at2"/>
<dbReference type="GO" id="GO:0046872">
    <property type="term" value="F:metal ion binding"/>
    <property type="evidence" value="ECO:0007669"/>
    <property type="project" value="UniProtKB-KW"/>
</dbReference>
<dbReference type="EMBL" id="JEOB01000004">
    <property type="protein sequence ID" value="EXM37856.1"/>
    <property type="molecule type" value="Genomic_DNA"/>
</dbReference>
<keyword evidence="9" id="KW-0408">Iron</keyword>
<comment type="cofactor">
    <cofactor evidence="1">
        <name>[4Fe-4S] cluster</name>
        <dbReference type="ChEBI" id="CHEBI:49883"/>
    </cofactor>
</comment>
<evidence type="ECO:0000313" key="13">
    <source>
        <dbReference type="EMBL" id="EXM37856.1"/>
    </source>
</evidence>
<evidence type="ECO:0000256" key="2">
    <source>
        <dbReference type="ARBA" id="ARBA00003852"/>
    </source>
</evidence>
<sequence>MEIRIAGLAEESIVDGPGFRFTVFTQGCPHHCKGCQNPQTHDFEGGMIDDTDRIFDMIIKDPLLDGVTFSGGEPFCQCSALLSLAEKIRGFKERRLNIISYTGYTFEQLIERGKTEPDCKALLEKLDYLVDGRFEEEKRSLELKFRGSSNQRFIDVQRSLKEGKAVEVNDSLL</sequence>
<evidence type="ECO:0000256" key="11">
    <source>
        <dbReference type="ARBA" id="ARBA00047365"/>
    </source>
</evidence>
<keyword evidence="5" id="KW-0004">4Fe-4S</keyword>
<dbReference type="SFLD" id="SFLDG01063">
    <property type="entry name" value="activating_enzymes__group_1"/>
    <property type="match status" value="1"/>
</dbReference>
<dbReference type="GO" id="GO:0051539">
    <property type="term" value="F:4 iron, 4 sulfur cluster binding"/>
    <property type="evidence" value="ECO:0007669"/>
    <property type="project" value="UniProtKB-KW"/>
</dbReference>
<comment type="catalytic activity">
    <reaction evidence="11">
        <text>glycyl-[protein] + reduced [flavodoxin] + S-adenosyl-L-methionine = glycin-2-yl radical-[protein] + semiquinone [flavodoxin] + 5'-deoxyadenosine + L-methionine + H(+)</text>
        <dbReference type="Rhea" id="RHEA:61976"/>
        <dbReference type="Rhea" id="RHEA-COMP:10622"/>
        <dbReference type="Rhea" id="RHEA-COMP:14480"/>
        <dbReference type="Rhea" id="RHEA-COMP:15993"/>
        <dbReference type="Rhea" id="RHEA-COMP:15994"/>
        <dbReference type="ChEBI" id="CHEBI:15378"/>
        <dbReference type="ChEBI" id="CHEBI:17319"/>
        <dbReference type="ChEBI" id="CHEBI:29947"/>
        <dbReference type="ChEBI" id="CHEBI:32722"/>
        <dbReference type="ChEBI" id="CHEBI:57618"/>
        <dbReference type="ChEBI" id="CHEBI:57844"/>
        <dbReference type="ChEBI" id="CHEBI:59789"/>
        <dbReference type="ChEBI" id="CHEBI:140311"/>
    </reaction>
</comment>
<dbReference type="Gene3D" id="3.20.20.70">
    <property type="entry name" value="Aldolase class I"/>
    <property type="match status" value="1"/>
</dbReference>
<keyword evidence="7" id="KW-0479">Metal-binding</keyword>
<reference evidence="13 14" key="1">
    <citation type="submission" date="2013-06" db="EMBL/GenBank/DDBJ databases">
        <title>Rumen cellulosomics: divergent fiber-degrading strategies revealed by comparative genome-wide analysis of six Ruminococcal strains.</title>
        <authorList>
            <person name="Dassa B."/>
            <person name="Borovok I."/>
            <person name="Lamed R."/>
            <person name="Flint H."/>
            <person name="Yeoman C.J."/>
            <person name="White B."/>
            <person name="Bayer E.A."/>
        </authorList>
    </citation>
    <scope>NUCLEOTIDE SEQUENCE [LARGE SCALE GENOMIC DNA]</scope>
    <source>
        <strain evidence="13 14">SY3</strain>
    </source>
</reference>
<evidence type="ECO:0000256" key="1">
    <source>
        <dbReference type="ARBA" id="ARBA00001966"/>
    </source>
</evidence>
<comment type="similarity">
    <text evidence="3 12">Belongs to the organic radical-activating enzymes family.</text>
</comment>
<accession>A0A011VRF2</accession>
<dbReference type="CDD" id="cd01335">
    <property type="entry name" value="Radical_SAM"/>
    <property type="match status" value="1"/>
</dbReference>
<dbReference type="PATRIC" id="fig|1341156.4.peg.2837"/>
<organism evidence="13 14">
    <name type="scientific">Ruminococcus albus SY3</name>
    <dbReference type="NCBI Taxonomy" id="1341156"/>
    <lineage>
        <taxon>Bacteria</taxon>
        <taxon>Bacillati</taxon>
        <taxon>Bacillota</taxon>
        <taxon>Clostridia</taxon>
        <taxon>Eubacteriales</taxon>
        <taxon>Oscillospiraceae</taxon>
        <taxon>Ruminococcus</taxon>
    </lineage>
</organism>
<evidence type="ECO:0000256" key="12">
    <source>
        <dbReference type="PIRNR" id="PIRNR000368"/>
    </source>
</evidence>
<evidence type="ECO:0000256" key="8">
    <source>
        <dbReference type="ARBA" id="ARBA00023002"/>
    </source>
</evidence>
<dbReference type="Proteomes" id="UP000021369">
    <property type="component" value="Unassembled WGS sequence"/>
</dbReference>
<dbReference type="GO" id="GO:0004748">
    <property type="term" value="F:ribonucleoside-diphosphate reductase activity, thioredoxin disulfide as acceptor"/>
    <property type="evidence" value="ECO:0007669"/>
    <property type="project" value="TreeGrafter"/>
</dbReference>
<dbReference type="PANTHER" id="PTHR30352:SF2">
    <property type="entry name" value="ANAEROBIC RIBONUCLEOSIDE-TRIPHOSPHATE REDUCTASE-ACTIVATING PROTEIN"/>
    <property type="match status" value="1"/>
</dbReference>
<dbReference type="InterPro" id="IPR013785">
    <property type="entry name" value="Aldolase_TIM"/>
</dbReference>
<keyword evidence="6" id="KW-0949">S-adenosyl-L-methionine</keyword>
<evidence type="ECO:0000256" key="3">
    <source>
        <dbReference type="ARBA" id="ARBA00009777"/>
    </source>
</evidence>
<dbReference type="PIRSF" id="PIRSF000368">
    <property type="entry name" value="NrdG"/>
    <property type="match status" value="1"/>
</dbReference>
<dbReference type="InterPro" id="IPR034457">
    <property type="entry name" value="Organic_radical-activating"/>
</dbReference>
<dbReference type="NCBIfam" id="TIGR02491">
    <property type="entry name" value="NrdG"/>
    <property type="match status" value="1"/>
</dbReference>
<dbReference type="AlphaFoldDB" id="A0A011VRF2"/>
<keyword evidence="10" id="KW-0411">Iron-sulfur</keyword>
<gene>
    <name evidence="13" type="ORF">RASY3_16190</name>
</gene>
<dbReference type="Pfam" id="PF13353">
    <property type="entry name" value="Fer4_12"/>
    <property type="match status" value="1"/>
</dbReference>
<dbReference type="InterPro" id="IPR007197">
    <property type="entry name" value="rSAM"/>
</dbReference>
<evidence type="ECO:0000256" key="9">
    <source>
        <dbReference type="ARBA" id="ARBA00023004"/>
    </source>
</evidence>
<comment type="caution">
    <text evidence="13">The sequence shown here is derived from an EMBL/GenBank/DDBJ whole genome shotgun (WGS) entry which is preliminary data.</text>
</comment>
<comment type="function">
    <text evidence="2 12">Activation of anaerobic ribonucleoside-triphosphate reductase under anaerobic conditions by generation of an organic free radical, using S-adenosylmethionine and reduced flavodoxin as cosubstrates to produce 5'-deoxy-adenosine.</text>
</comment>
<keyword evidence="8 12" id="KW-0560">Oxidoreductase</keyword>
<dbReference type="PROSITE" id="PS01087">
    <property type="entry name" value="RADICAL_ACTIVATING"/>
    <property type="match status" value="1"/>
</dbReference>
<proteinExistence type="inferred from homology"/>
<dbReference type="SFLD" id="SFLDG01066">
    <property type="entry name" value="organic_radical-activating_enz"/>
    <property type="match status" value="1"/>
</dbReference>
<dbReference type="InterPro" id="IPR001989">
    <property type="entry name" value="Radical_activat_CS"/>
</dbReference>
<protein>
    <recommendedName>
        <fullName evidence="4 12">Anaerobic ribonucleoside-triphosphate reductase-activating protein</fullName>
        <ecNumber evidence="12">1.97.1.-</ecNumber>
    </recommendedName>
</protein>
<evidence type="ECO:0000256" key="7">
    <source>
        <dbReference type="ARBA" id="ARBA00022723"/>
    </source>
</evidence>
<dbReference type="RefSeq" id="WP_037289816.1">
    <property type="nucleotide sequence ID" value="NZ_JEOB01000004.1"/>
</dbReference>
<dbReference type="SFLD" id="SFLDS00029">
    <property type="entry name" value="Radical_SAM"/>
    <property type="match status" value="1"/>
</dbReference>
<dbReference type="SFLD" id="SFLDF00299">
    <property type="entry name" value="anaerobic_ribonucleoside-triph"/>
    <property type="match status" value="1"/>
</dbReference>
<evidence type="ECO:0000256" key="10">
    <source>
        <dbReference type="ARBA" id="ARBA00023014"/>
    </source>
</evidence>
<dbReference type="PANTHER" id="PTHR30352">
    <property type="entry name" value="PYRUVATE FORMATE-LYASE-ACTIVATING ENZYME"/>
    <property type="match status" value="1"/>
</dbReference>